<gene>
    <name evidence="1" type="ORF">QYE76_020076</name>
</gene>
<dbReference type="EMBL" id="JAUUTY010000006">
    <property type="protein sequence ID" value="KAK1614559.1"/>
    <property type="molecule type" value="Genomic_DNA"/>
</dbReference>
<evidence type="ECO:0000313" key="2">
    <source>
        <dbReference type="Proteomes" id="UP001231189"/>
    </source>
</evidence>
<sequence length="129" mass="14046">MHGSRPLVRSARLCVDVAKTFRASARRPSPLPTSAAAGPRQGRALRRRLAPLSQLFRRDIRALPILPEFKGVGRPNAMDYGVTRFDHVSGNNPELAPAAACIASFIGFHEFSNFTAEYVGMAEKGLSIL</sequence>
<accession>A0AAD8R6Z4</accession>
<reference evidence="1" key="1">
    <citation type="submission" date="2023-07" db="EMBL/GenBank/DDBJ databases">
        <title>A chromosome-level genome assembly of Lolium multiflorum.</title>
        <authorList>
            <person name="Chen Y."/>
            <person name="Copetti D."/>
            <person name="Kolliker R."/>
            <person name="Studer B."/>
        </authorList>
    </citation>
    <scope>NUCLEOTIDE SEQUENCE</scope>
    <source>
        <strain evidence="1">02402/16</strain>
        <tissue evidence="1">Leaf</tissue>
    </source>
</reference>
<protein>
    <submittedName>
        <fullName evidence="1">Uncharacterized protein</fullName>
    </submittedName>
</protein>
<keyword evidence="2" id="KW-1185">Reference proteome</keyword>
<comment type="caution">
    <text evidence="1">The sequence shown here is derived from an EMBL/GenBank/DDBJ whole genome shotgun (WGS) entry which is preliminary data.</text>
</comment>
<dbReference type="AlphaFoldDB" id="A0AAD8R6Z4"/>
<proteinExistence type="predicted"/>
<evidence type="ECO:0000313" key="1">
    <source>
        <dbReference type="EMBL" id="KAK1614559.1"/>
    </source>
</evidence>
<dbReference type="Proteomes" id="UP001231189">
    <property type="component" value="Unassembled WGS sequence"/>
</dbReference>
<name>A0AAD8R6Z4_LOLMU</name>
<organism evidence="1 2">
    <name type="scientific">Lolium multiflorum</name>
    <name type="common">Italian ryegrass</name>
    <name type="synonym">Lolium perenne subsp. multiflorum</name>
    <dbReference type="NCBI Taxonomy" id="4521"/>
    <lineage>
        <taxon>Eukaryota</taxon>
        <taxon>Viridiplantae</taxon>
        <taxon>Streptophyta</taxon>
        <taxon>Embryophyta</taxon>
        <taxon>Tracheophyta</taxon>
        <taxon>Spermatophyta</taxon>
        <taxon>Magnoliopsida</taxon>
        <taxon>Liliopsida</taxon>
        <taxon>Poales</taxon>
        <taxon>Poaceae</taxon>
        <taxon>BOP clade</taxon>
        <taxon>Pooideae</taxon>
        <taxon>Poodae</taxon>
        <taxon>Poeae</taxon>
        <taxon>Poeae Chloroplast Group 2 (Poeae type)</taxon>
        <taxon>Loliodinae</taxon>
        <taxon>Loliinae</taxon>
        <taxon>Lolium</taxon>
    </lineage>
</organism>